<dbReference type="Proteomes" id="UP000283255">
    <property type="component" value="Unassembled WGS sequence"/>
</dbReference>
<sequence length="59" mass="6516">MYELALIVSLLTPNGTLTQELEIENMQFHTVSQCQQAAEKVIAANPEKLQGALVQCELD</sequence>
<reference evidence="1 2" key="1">
    <citation type="submission" date="2018-09" db="EMBL/GenBank/DDBJ databases">
        <authorList>
            <person name="Wang F."/>
        </authorList>
    </citation>
    <scope>NUCLEOTIDE SEQUENCE [LARGE SCALE GENOMIC DNA]</scope>
    <source>
        <strain evidence="1 2">PLHSC7-2</strain>
    </source>
</reference>
<name>A0A418YEQ7_9GAMM</name>
<proteinExistence type="predicted"/>
<evidence type="ECO:0000313" key="2">
    <source>
        <dbReference type="Proteomes" id="UP000283255"/>
    </source>
</evidence>
<dbReference type="OrthoDB" id="5893941at2"/>
<organism evidence="1 2">
    <name type="scientific">Motilimonas pumila</name>
    <dbReference type="NCBI Taxonomy" id="2303987"/>
    <lineage>
        <taxon>Bacteria</taxon>
        <taxon>Pseudomonadati</taxon>
        <taxon>Pseudomonadota</taxon>
        <taxon>Gammaproteobacteria</taxon>
        <taxon>Alteromonadales</taxon>
        <taxon>Alteromonadales genera incertae sedis</taxon>
        <taxon>Motilimonas</taxon>
    </lineage>
</organism>
<comment type="caution">
    <text evidence="1">The sequence shown here is derived from an EMBL/GenBank/DDBJ whole genome shotgun (WGS) entry which is preliminary data.</text>
</comment>
<protein>
    <submittedName>
        <fullName evidence="1">Uncharacterized protein</fullName>
    </submittedName>
</protein>
<dbReference type="EMBL" id="QZCH01000011">
    <property type="protein sequence ID" value="RJG47676.1"/>
    <property type="molecule type" value="Genomic_DNA"/>
</dbReference>
<dbReference type="RefSeq" id="WP_119910560.1">
    <property type="nucleotide sequence ID" value="NZ_QZCH01000011.1"/>
</dbReference>
<dbReference type="AlphaFoldDB" id="A0A418YEQ7"/>
<evidence type="ECO:0000313" key="1">
    <source>
        <dbReference type="EMBL" id="RJG47676.1"/>
    </source>
</evidence>
<gene>
    <name evidence="1" type="ORF">D1Z90_09690</name>
</gene>
<keyword evidence="2" id="KW-1185">Reference proteome</keyword>
<reference evidence="1 2" key="2">
    <citation type="submission" date="2019-01" db="EMBL/GenBank/DDBJ databases">
        <title>Motilimonas pumilus sp. nov., isolated from the gut of sea cucumber (Apostichopus japonicus).</title>
        <authorList>
            <person name="Wang F.-Q."/>
            <person name="Ren L.-H."/>
            <person name="Lin Y.-W."/>
            <person name="Sun G.-H."/>
            <person name="Du Z.-J."/>
            <person name="Zhao J.-X."/>
            <person name="Liu X.-J."/>
            <person name="Liu L.-J."/>
        </authorList>
    </citation>
    <scope>NUCLEOTIDE SEQUENCE [LARGE SCALE GENOMIC DNA]</scope>
    <source>
        <strain evidence="1 2">PLHSC7-2</strain>
    </source>
</reference>
<accession>A0A418YEQ7</accession>